<proteinExistence type="predicted"/>
<keyword evidence="3" id="KW-1185">Reference proteome</keyword>
<gene>
    <name evidence="2" type="ORF">AFUS01_LOCUS2381</name>
</gene>
<feature type="signal peptide" evidence="1">
    <location>
        <begin position="1"/>
        <end position="19"/>
    </location>
</feature>
<evidence type="ECO:0000256" key="1">
    <source>
        <dbReference type="SAM" id="SignalP"/>
    </source>
</evidence>
<dbReference type="AlphaFoldDB" id="A0A8J2JNC6"/>
<dbReference type="EMBL" id="CAJVCH010013569">
    <property type="protein sequence ID" value="CAG7675721.1"/>
    <property type="molecule type" value="Genomic_DNA"/>
</dbReference>
<protein>
    <submittedName>
        <fullName evidence="2">Uncharacterized protein</fullName>
    </submittedName>
</protein>
<feature type="chain" id="PRO_5035222852" evidence="1">
    <location>
        <begin position="20"/>
        <end position="148"/>
    </location>
</feature>
<reference evidence="2" key="1">
    <citation type="submission" date="2021-06" db="EMBL/GenBank/DDBJ databases">
        <authorList>
            <person name="Hodson N. C."/>
            <person name="Mongue J. A."/>
            <person name="Jaron S. K."/>
        </authorList>
    </citation>
    <scope>NUCLEOTIDE SEQUENCE</scope>
</reference>
<comment type="caution">
    <text evidence="2">The sequence shown here is derived from an EMBL/GenBank/DDBJ whole genome shotgun (WGS) entry which is preliminary data.</text>
</comment>
<evidence type="ECO:0000313" key="2">
    <source>
        <dbReference type="EMBL" id="CAG7675721.1"/>
    </source>
</evidence>
<organism evidence="2 3">
    <name type="scientific">Allacma fusca</name>
    <dbReference type="NCBI Taxonomy" id="39272"/>
    <lineage>
        <taxon>Eukaryota</taxon>
        <taxon>Metazoa</taxon>
        <taxon>Ecdysozoa</taxon>
        <taxon>Arthropoda</taxon>
        <taxon>Hexapoda</taxon>
        <taxon>Collembola</taxon>
        <taxon>Symphypleona</taxon>
        <taxon>Sminthuridae</taxon>
        <taxon>Allacma</taxon>
    </lineage>
</organism>
<sequence length="148" mass="16289">MKVFILTAALVICETIAQGDRCLFNIPVNSSTIVCGPFEYHRDQRAMDAVNFCGKEKNGTEITNRDVNCIFERLGYIVNGALRRDNMLAAYIKTFPFHFGDLCAETCTCVTVTQEVAQGNGTSQVECLSGAFSRICGHKTCDSINTLD</sequence>
<keyword evidence="1" id="KW-0732">Signal</keyword>
<accession>A0A8J2JNC6</accession>
<name>A0A8J2JNC6_9HEXA</name>
<evidence type="ECO:0000313" key="3">
    <source>
        <dbReference type="Proteomes" id="UP000708208"/>
    </source>
</evidence>
<dbReference type="Proteomes" id="UP000708208">
    <property type="component" value="Unassembled WGS sequence"/>
</dbReference>